<evidence type="ECO:0000313" key="3">
    <source>
        <dbReference type="Proteomes" id="UP000611723"/>
    </source>
</evidence>
<keyword evidence="3" id="KW-1185">Reference proteome</keyword>
<dbReference type="Gene3D" id="3.30.160.670">
    <property type="match status" value="1"/>
</dbReference>
<proteinExistence type="predicted"/>
<dbReference type="Pfam" id="PF13590">
    <property type="entry name" value="DUF4136"/>
    <property type="match status" value="1"/>
</dbReference>
<name>A0A934WWL5_9BACT</name>
<gene>
    <name evidence="2" type="ORF">JKA74_04505</name>
</gene>
<dbReference type="RefSeq" id="WP_201429954.1">
    <property type="nucleotide sequence ID" value="NZ_JAEQBW010000001.1"/>
</dbReference>
<protein>
    <submittedName>
        <fullName evidence="2">DUF4136 domain-containing protein</fullName>
    </submittedName>
</protein>
<sequence length="186" mass="22527">MVLKYLTLLTFFLLVSGCYLGREYPVEYDYNFIANFEQYETFCFVNTPHQFDSRTDQLIKKTIINHMELLGYTFTPDRINANLLVNYFYYNGKLKYHGYSQPDMKKFIKNSEEEKRNEKYHKRKLPINRGTFVINFTDNREHLMVWQGYTTDLYRDRIFQDPRKTRIAIISILKNYGYIPLELQNN</sequence>
<dbReference type="InterPro" id="IPR025411">
    <property type="entry name" value="DUF4136"/>
</dbReference>
<dbReference type="AlphaFoldDB" id="A0A934WWL5"/>
<dbReference type="PROSITE" id="PS51257">
    <property type="entry name" value="PROKAR_LIPOPROTEIN"/>
    <property type="match status" value="1"/>
</dbReference>
<feature type="domain" description="DUF4136" evidence="1">
    <location>
        <begin position="26"/>
        <end position="176"/>
    </location>
</feature>
<comment type="caution">
    <text evidence="2">The sequence shown here is derived from an EMBL/GenBank/DDBJ whole genome shotgun (WGS) entry which is preliminary data.</text>
</comment>
<dbReference type="Proteomes" id="UP000611723">
    <property type="component" value="Unassembled WGS sequence"/>
</dbReference>
<organism evidence="2 3">
    <name type="scientific">Marivirga aurantiaca</name>
    <dbReference type="NCBI Taxonomy" id="2802615"/>
    <lineage>
        <taxon>Bacteria</taxon>
        <taxon>Pseudomonadati</taxon>
        <taxon>Bacteroidota</taxon>
        <taxon>Cytophagia</taxon>
        <taxon>Cytophagales</taxon>
        <taxon>Marivirgaceae</taxon>
        <taxon>Marivirga</taxon>
    </lineage>
</organism>
<reference evidence="2" key="1">
    <citation type="submission" date="2021-01" db="EMBL/GenBank/DDBJ databases">
        <title>Marivirga aurantiaca sp. nov., isolated from intertidal surface sediments.</title>
        <authorList>
            <person name="Zhang M."/>
        </authorList>
    </citation>
    <scope>NUCLEOTIDE SEQUENCE</scope>
    <source>
        <strain evidence="2">S37H4</strain>
    </source>
</reference>
<evidence type="ECO:0000313" key="2">
    <source>
        <dbReference type="EMBL" id="MBK6264287.1"/>
    </source>
</evidence>
<dbReference type="EMBL" id="JAEQBW010000001">
    <property type="protein sequence ID" value="MBK6264287.1"/>
    <property type="molecule type" value="Genomic_DNA"/>
</dbReference>
<evidence type="ECO:0000259" key="1">
    <source>
        <dbReference type="Pfam" id="PF13590"/>
    </source>
</evidence>
<accession>A0A934WWL5</accession>